<keyword evidence="6" id="KW-0961">Cell wall biogenesis/degradation</keyword>
<keyword evidence="10" id="KW-0472">Membrane</keyword>
<gene>
    <name evidence="12" type="ORF">CEN92_201</name>
</gene>
<evidence type="ECO:0000256" key="2">
    <source>
        <dbReference type="ARBA" id="ARBA00022729"/>
    </source>
</evidence>
<evidence type="ECO:0000256" key="7">
    <source>
        <dbReference type="PIRSR" id="PIRSR618044-1"/>
    </source>
</evidence>
<evidence type="ECO:0000256" key="10">
    <source>
        <dbReference type="SAM" id="Phobius"/>
    </source>
</evidence>
<evidence type="ECO:0000256" key="9">
    <source>
        <dbReference type="RuleBase" id="RU004016"/>
    </source>
</evidence>
<dbReference type="PRINTS" id="PR00725">
    <property type="entry name" value="DADACBPTASE1"/>
</dbReference>
<evidence type="ECO:0000256" key="1">
    <source>
        <dbReference type="ARBA" id="ARBA00007164"/>
    </source>
</evidence>
<evidence type="ECO:0000256" key="8">
    <source>
        <dbReference type="PIRSR" id="PIRSR618044-2"/>
    </source>
</evidence>
<dbReference type="PANTHER" id="PTHR21581">
    <property type="entry name" value="D-ALANYL-D-ALANINE CARBOXYPEPTIDASE"/>
    <property type="match status" value="1"/>
</dbReference>
<dbReference type="EMBL" id="VMGH01000027">
    <property type="protein sequence ID" value="TSC91831.1"/>
    <property type="molecule type" value="Genomic_DNA"/>
</dbReference>
<dbReference type="GO" id="GO:0009002">
    <property type="term" value="F:serine-type D-Ala-D-Ala carboxypeptidase activity"/>
    <property type="evidence" value="ECO:0007669"/>
    <property type="project" value="InterPro"/>
</dbReference>
<reference evidence="12 13" key="1">
    <citation type="submission" date="2017-07" db="EMBL/GenBank/DDBJ databases">
        <title>Mechanisms for carbon and nitrogen cycling indicate functional differentiation within the Candidate Phyla Radiation.</title>
        <authorList>
            <person name="Danczak R.E."/>
            <person name="Johnston M.D."/>
            <person name="Kenah C."/>
            <person name="Slattery M."/>
            <person name="Wrighton K.C."/>
            <person name="Wilkins M.J."/>
        </authorList>
    </citation>
    <scope>NUCLEOTIDE SEQUENCE [LARGE SCALE GENOMIC DNA]</scope>
    <source>
        <strain evidence="12">Licking1014_96</strain>
    </source>
</reference>
<dbReference type="Pfam" id="PF00768">
    <property type="entry name" value="Peptidase_S11"/>
    <property type="match status" value="1"/>
</dbReference>
<dbReference type="Gene3D" id="3.40.710.10">
    <property type="entry name" value="DD-peptidase/beta-lactamase superfamily"/>
    <property type="match status" value="1"/>
</dbReference>
<comment type="similarity">
    <text evidence="1 9">Belongs to the peptidase S11 family.</text>
</comment>
<evidence type="ECO:0000313" key="13">
    <source>
        <dbReference type="Proteomes" id="UP000318296"/>
    </source>
</evidence>
<name>A0A554LG24_9BACT</name>
<keyword evidence="10" id="KW-1133">Transmembrane helix</keyword>
<protein>
    <submittedName>
        <fullName evidence="12">D-alanyl-D-alanine carboxypeptidase</fullName>
    </submittedName>
</protein>
<feature type="domain" description="Peptidase S11 D-alanyl-D-alanine carboxypeptidase A N-terminal" evidence="11">
    <location>
        <begin position="62"/>
        <end position="291"/>
    </location>
</feature>
<dbReference type="GO" id="GO:0006508">
    <property type="term" value="P:proteolysis"/>
    <property type="evidence" value="ECO:0007669"/>
    <property type="project" value="InterPro"/>
</dbReference>
<dbReference type="Proteomes" id="UP000318296">
    <property type="component" value="Unassembled WGS sequence"/>
</dbReference>
<dbReference type="InterPro" id="IPR001967">
    <property type="entry name" value="Peptidase_S11_N"/>
</dbReference>
<evidence type="ECO:0000256" key="4">
    <source>
        <dbReference type="ARBA" id="ARBA00022960"/>
    </source>
</evidence>
<organism evidence="12 13">
    <name type="scientific">Candidatus Berkelbacteria bacterium Licking1014_96</name>
    <dbReference type="NCBI Taxonomy" id="2017149"/>
    <lineage>
        <taxon>Bacteria</taxon>
        <taxon>Candidatus Berkelbacteria</taxon>
    </lineage>
</organism>
<evidence type="ECO:0000256" key="5">
    <source>
        <dbReference type="ARBA" id="ARBA00022984"/>
    </source>
</evidence>
<evidence type="ECO:0000259" key="11">
    <source>
        <dbReference type="Pfam" id="PF00768"/>
    </source>
</evidence>
<feature type="active site" description="Acyl-ester intermediate" evidence="7">
    <location>
        <position position="95"/>
    </location>
</feature>
<dbReference type="AlphaFoldDB" id="A0A554LG24"/>
<dbReference type="PANTHER" id="PTHR21581:SF6">
    <property type="entry name" value="TRAFFICKING PROTEIN PARTICLE COMPLEX SUBUNIT 12"/>
    <property type="match status" value="1"/>
</dbReference>
<feature type="binding site" evidence="8">
    <location>
        <position position="260"/>
    </location>
    <ligand>
        <name>substrate</name>
    </ligand>
</feature>
<accession>A0A554LG24</accession>
<keyword evidence="2" id="KW-0732">Signal</keyword>
<evidence type="ECO:0000313" key="12">
    <source>
        <dbReference type="EMBL" id="TSC91831.1"/>
    </source>
</evidence>
<keyword evidence="3" id="KW-0378">Hydrolase</keyword>
<keyword evidence="5" id="KW-0573">Peptidoglycan synthesis</keyword>
<feature type="transmembrane region" description="Helical" evidence="10">
    <location>
        <begin position="6"/>
        <end position="25"/>
    </location>
</feature>
<dbReference type="GO" id="GO:0071555">
    <property type="term" value="P:cell wall organization"/>
    <property type="evidence" value="ECO:0007669"/>
    <property type="project" value="UniProtKB-KW"/>
</dbReference>
<keyword evidence="4" id="KW-0133">Cell shape</keyword>
<keyword evidence="12" id="KW-0645">Protease</keyword>
<feature type="active site" evidence="7">
    <location>
        <position position="151"/>
    </location>
</feature>
<comment type="caution">
    <text evidence="12">The sequence shown here is derived from an EMBL/GenBank/DDBJ whole genome shotgun (WGS) entry which is preliminary data.</text>
</comment>
<keyword evidence="10" id="KW-0812">Transmembrane</keyword>
<dbReference type="SUPFAM" id="SSF56601">
    <property type="entry name" value="beta-lactamase/transpeptidase-like"/>
    <property type="match status" value="1"/>
</dbReference>
<evidence type="ECO:0000256" key="3">
    <source>
        <dbReference type="ARBA" id="ARBA00022801"/>
    </source>
</evidence>
<sequence length="313" mass="35154">MLINLYLILSVIFSGIGLPQTSIYFDNLTKRDFANYQKEESPALTIFKVSEIYPWGLEGTEIEPSARAESALAVDIDNRQILFAYNEKKSLPMASLTKMMTAIVALENLPNLDAVVTVSRNAALVEGSKMHLWIDEKITLKDLLYGLILKSGNDAAVAIEEYHDSIKKPQEKAFIEKMNDKAKTLGLKNTQFFDSSGIVENKSTALELSIILDYALRNKTFTQIASTVQYNTKALNGSLEHNMTTTNRLLRTRADTIAGKTGYSEAADYNFINAFRSPQNHRVVVVILGASDHDSRFDECNKIIDWVYSAYQW</sequence>
<evidence type="ECO:0000256" key="6">
    <source>
        <dbReference type="ARBA" id="ARBA00023316"/>
    </source>
</evidence>
<dbReference type="InterPro" id="IPR012338">
    <property type="entry name" value="Beta-lactam/transpept-like"/>
</dbReference>
<dbReference type="GO" id="GO:0009252">
    <property type="term" value="P:peptidoglycan biosynthetic process"/>
    <property type="evidence" value="ECO:0007669"/>
    <property type="project" value="UniProtKB-KW"/>
</dbReference>
<feature type="active site" description="Proton acceptor" evidence="7">
    <location>
        <position position="98"/>
    </location>
</feature>
<keyword evidence="12" id="KW-0121">Carboxypeptidase</keyword>
<dbReference type="InterPro" id="IPR018044">
    <property type="entry name" value="Peptidase_S11"/>
</dbReference>
<dbReference type="GO" id="GO:0008360">
    <property type="term" value="P:regulation of cell shape"/>
    <property type="evidence" value="ECO:0007669"/>
    <property type="project" value="UniProtKB-KW"/>
</dbReference>
<proteinExistence type="inferred from homology"/>